<sequence length="504" mass="57893">MRNKKKIIEHFYKMDPDDNRDRSRSPNQDLKSPSSPPSSTEISMALGYISSYTQISQPNQDDQTDIDSSDEDANELDPIKKQTESVLIPELSSEIVEWSKKTFESLHRNEFNDRNDADGSKILDDPSSNDSIIERLKFFSPEILNDLEMETMMISNNIQDIVHQIKSFSSDATLKSVDIMKLFQESVFDVCDGVDTNIKLMYKVIARCEELNKSFDFLDDLKLRIATDSDNRFRSQLDDSISGNISPSSMLPRSINVTDPAGNDIDEVYIWDCCRSLFISDKRSINKIIMHSIFICNVILFTISGIILGIGIWLIVDPKSYEPSRFLDTYNIIHAAYIMIIISGFTFFLSIFGILAILLQNIYMIILFLVLLLLCFAMQAAIITLAIMRGYGNRLYIFAYKELLRELLQYSHQSDARAFIDFFQIKFHCCGVESFNDYPRYGMAIPVSCYMAGQTYLNEKGCALSLRQFYELRTAIVGSLCFLNGWIHLIIIILLFFLLFFRKK</sequence>
<evidence type="ECO:0000256" key="5">
    <source>
        <dbReference type="SAM" id="MobiDB-lite"/>
    </source>
</evidence>
<dbReference type="PRINTS" id="PR00259">
    <property type="entry name" value="TMFOUR"/>
</dbReference>
<gene>
    <name evidence="8" type="ORF">SSS_6730</name>
</gene>
<dbReference type="SUPFAM" id="SSF48652">
    <property type="entry name" value="Tetraspanin"/>
    <property type="match status" value="1"/>
</dbReference>
<accession>A0A834VCP0</accession>
<evidence type="ECO:0000256" key="1">
    <source>
        <dbReference type="ARBA" id="ARBA00004141"/>
    </source>
</evidence>
<keyword evidence="2 6" id="KW-0812">Transmembrane</keyword>
<reference evidence="9" key="3">
    <citation type="submission" date="2022-06" db="UniProtKB">
        <authorList>
            <consortium name="EnsemblMetazoa"/>
        </authorList>
    </citation>
    <scope>IDENTIFICATION</scope>
</reference>
<evidence type="ECO:0000313" key="10">
    <source>
        <dbReference type="Proteomes" id="UP000070412"/>
    </source>
</evidence>
<organism evidence="8">
    <name type="scientific">Sarcoptes scabiei</name>
    <name type="common">Itch mite</name>
    <name type="synonym">Acarus scabiei</name>
    <dbReference type="NCBI Taxonomy" id="52283"/>
    <lineage>
        <taxon>Eukaryota</taxon>
        <taxon>Metazoa</taxon>
        <taxon>Ecdysozoa</taxon>
        <taxon>Arthropoda</taxon>
        <taxon>Chelicerata</taxon>
        <taxon>Arachnida</taxon>
        <taxon>Acari</taxon>
        <taxon>Acariformes</taxon>
        <taxon>Sarcoptiformes</taxon>
        <taxon>Astigmata</taxon>
        <taxon>Psoroptidia</taxon>
        <taxon>Sarcoptoidea</taxon>
        <taxon>Sarcoptidae</taxon>
        <taxon>Sarcoptinae</taxon>
        <taxon>Sarcoptes</taxon>
    </lineage>
</organism>
<dbReference type="CDD" id="cd03127">
    <property type="entry name" value="tetraspanin_LEL"/>
    <property type="match status" value="1"/>
</dbReference>
<dbReference type="EMBL" id="WVUK01000062">
    <property type="protein sequence ID" value="KAF7490484.1"/>
    <property type="molecule type" value="Genomic_DNA"/>
</dbReference>
<evidence type="ECO:0000256" key="2">
    <source>
        <dbReference type="ARBA" id="ARBA00022692"/>
    </source>
</evidence>
<dbReference type="Gene3D" id="1.10.1450.10">
    <property type="entry name" value="Tetraspanin"/>
    <property type="match status" value="1"/>
</dbReference>
<dbReference type="GO" id="GO:0005886">
    <property type="term" value="C:plasma membrane"/>
    <property type="evidence" value="ECO:0007669"/>
    <property type="project" value="TreeGrafter"/>
</dbReference>
<evidence type="ECO:0000256" key="4">
    <source>
        <dbReference type="ARBA" id="ARBA00023136"/>
    </source>
</evidence>
<evidence type="ECO:0000313" key="8">
    <source>
        <dbReference type="EMBL" id="KAF7490484.1"/>
    </source>
</evidence>
<feature type="compositionally biased region" description="Basic and acidic residues" evidence="5">
    <location>
        <begin position="1"/>
        <end position="24"/>
    </location>
</feature>
<name>A0A834VCP0_SARSC</name>
<dbReference type="InterPro" id="IPR018499">
    <property type="entry name" value="Tetraspanin/Peripherin"/>
</dbReference>
<evidence type="ECO:0000259" key="7">
    <source>
        <dbReference type="Pfam" id="PF10157"/>
    </source>
</evidence>
<feature type="compositionally biased region" description="Polar residues" evidence="5">
    <location>
        <begin position="50"/>
        <end position="59"/>
    </location>
</feature>
<dbReference type="PANTHER" id="PTHR19282">
    <property type="entry name" value="TETRASPANIN"/>
    <property type="match status" value="1"/>
</dbReference>
<feature type="transmembrane region" description="Helical" evidence="6">
    <location>
        <begin position="475"/>
        <end position="501"/>
    </location>
</feature>
<feature type="compositionally biased region" description="Acidic residues" evidence="5">
    <location>
        <begin position="62"/>
        <end position="75"/>
    </location>
</feature>
<feature type="transmembrane region" description="Helical" evidence="6">
    <location>
        <begin position="366"/>
        <end position="388"/>
    </location>
</feature>
<dbReference type="InterPro" id="IPR008952">
    <property type="entry name" value="Tetraspanin_EC2_sf"/>
</dbReference>
<dbReference type="PANTHER" id="PTHR19282:SF534">
    <property type="entry name" value="TETRASPANIN FAMILY-RELATED"/>
    <property type="match status" value="1"/>
</dbReference>
<evidence type="ECO:0000256" key="6">
    <source>
        <dbReference type="SAM" id="Phobius"/>
    </source>
</evidence>
<dbReference type="Pfam" id="PF00335">
    <property type="entry name" value="Tetraspanin"/>
    <property type="match status" value="1"/>
</dbReference>
<evidence type="ECO:0000256" key="3">
    <source>
        <dbReference type="ARBA" id="ARBA00022989"/>
    </source>
</evidence>
<dbReference type="Pfam" id="PF10157">
    <property type="entry name" value="BORCS6"/>
    <property type="match status" value="1"/>
</dbReference>
<dbReference type="InterPro" id="IPR046465">
    <property type="entry name" value="BORCS6_C"/>
</dbReference>
<dbReference type="Proteomes" id="UP000070412">
    <property type="component" value="Unassembled WGS sequence"/>
</dbReference>
<dbReference type="EnsemblMetazoa" id="SSS_6730s_mrna">
    <property type="protein sequence ID" value="KAF7490484.1"/>
    <property type="gene ID" value="SSS_6730"/>
</dbReference>
<keyword evidence="3 6" id="KW-1133">Transmembrane helix</keyword>
<proteinExistence type="predicted"/>
<keyword evidence="4 6" id="KW-0472">Membrane</keyword>
<evidence type="ECO:0000313" key="9">
    <source>
        <dbReference type="EnsemblMetazoa" id="KAF7490484.1"/>
    </source>
</evidence>
<feature type="transmembrane region" description="Helical" evidence="6">
    <location>
        <begin position="292"/>
        <end position="316"/>
    </location>
</feature>
<protein>
    <submittedName>
        <fullName evidence="8">Tetraspanin-15</fullName>
    </submittedName>
</protein>
<feature type="region of interest" description="Disordered" evidence="5">
    <location>
        <begin position="1"/>
        <end position="81"/>
    </location>
</feature>
<comment type="subcellular location">
    <subcellularLocation>
        <location evidence="1">Membrane</location>
        <topology evidence="1">Multi-pass membrane protein</topology>
    </subcellularLocation>
</comment>
<feature type="domain" description="BLOC-1-related complex subunit 6 C-terminal helix" evidence="7">
    <location>
        <begin position="140"/>
        <end position="225"/>
    </location>
</feature>
<keyword evidence="10" id="KW-1185">Reference proteome</keyword>
<feature type="transmembrane region" description="Helical" evidence="6">
    <location>
        <begin position="336"/>
        <end position="359"/>
    </location>
</feature>
<dbReference type="AlphaFoldDB" id="A0A834VCP0"/>
<dbReference type="OrthoDB" id="10051670at2759"/>
<reference evidence="8" key="2">
    <citation type="submission" date="2020-01" db="EMBL/GenBank/DDBJ databases">
        <authorList>
            <person name="Korhonen P.K.K."/>
            <person name="Guangxu M.G."/>
            <person name="Wang T.W."/>
            <person name="Stroehlein A.J.S."/>
            <person name="Young N.D."/>
            <person name="Ang C.-S.A."/>
            <person name="Fernando D.W.F."/>
            <person name="Lu H.L."/>
            <person name="Taylor S.T."/>
            <person name="Ehtesham M.E.M."/>
            <person name="Najaraj S.H.N."/>
            <person name="Harsha G.H.G."/>
            <person name="Madugundu A.M."/>
            <person name="Renuse S.R."/>
            <person name="Holt D.H."/>
            <person name="Pandey A.P."/>
            <person name="Papenfuss A.P."/>
            <person name="Gasser R.B.G."/>
            <person name="Fischer K.F."/>
        </authorList>
    </citation>
    <scope>NUCLEOTIDE SEQUENCE</scope>
    <source>
        <strain evidence="8">SSS_KF_BRIS2020</strain>
    </source>
</reference>
<reference evidence="10" key="1">
    <citation type="journal article" date="2020" name="PLoS Negl. Trop. Dis.">
        <title>High-quality nuclear genome for Sarcoptes scabiei-A critical resource for a neglected parasite.</title>
        <authorList>
            <person name="Korhonen P.K."/>
            <person name="Gasser R.B."/>
            <person name="Ma G."/>
            <person name="Wang T."/>
            <person name="Stroehlein A.J."/>
            <person name="Young N.D."/>
            <person name="Ang C.S."/>
            <person name="Fernando D.D."/>
            <person name="Lu H.C."/>
            <person name="Taylor S."/>
            <person name="Reynolds S.L."/>
            <person name="Mofiz E."/>
            <person name="Najaraj S.H."/>
            <person name="Gowda H."/>
            <person name="Madugundu A."/>
            <person name="Renuse S."/>
            <person name="Holt D."/>
            <person name="Pandey A."/>
            <person name="Papenfuss A.T."/>
            <person name="Fischer K."/>
        </authorList>
    </citation>
    <scope>NUCLEOTIDE SEQUENCE [LARGE SCALE GENOMIC DNA]</scope>
</reference>